<evidence type="ECO:0008006" key="5">
    <source>
        <dbReference type="Google" id="ProtNLM"/>
    </source>
</evidence>
<keyword evidence="2" id="KW-1133">Transmembrane helix</keyword>
<gene>
    <name evidence="3" type="ORF">FB45DRAFT_551342</name>
</gene>
<dbReference type="AlphaFoldDB" id="A0AAD7FLM1"/>
<name>A0AAD7FLM1_9AGAR</name>
<feature type="region of interest" description="Disordered" evidence="1">
    <location>
        <begin position="1"/>
        <end position="126"/>
    </location>
</feature>
<feature type="compositionally biased region" description="Polar residues" evidence="1">
    <location>
        <begin position="398"/>
        <end position="408"/>
    </location>
</feature>
<dbReference type="EMBL" id="JARKIF010000009">
    <property type="protein sequence ID" value="KAJ7630911.1"/>
    <property type="molecule type" value="Genomic_DNA"/>
</dbReference>
<sequence length="449" mass="45417">MTSSAPDPSSSAPPSSSPSSPSSSPNSTPSSPPSSTPSSPPSSTPPSSLPGSTSSSIPSSTPSSIPSSTPSSPSPSSIPPSSSSPIAPSSSVPSTPSASFSAPSLPPTPSGPTSSAAISSPTPGSTVASIETLQSIVVVTTTDSAGQTVTSTPSAVTTVVTFTSNGMTVTTTEVKINPTLGSDGSGSGSSSFFRNTGAVAGVFVIVGLAAASILLWALFGIRRRRKNRRIQHDDAVTATLAAGFHRAPLGDDEDRGGYVTPDVEMRSGSALALGTHTASSLPSGGRLSGYQDDPGDGFNPYPENEIGGPTEGYVPARTSSPPPSAFVEPYRDAPGIGPEHGHYASASAGSMEPLLTGFNRRESPAPSGANLDPPTPPPRNPQRVLDQPSNPRQKRRQSTASSVYSNDSPGDDRLNPALRNSEIQDSEDYSRPVLGVRNIPDDGASQVSG</sequence>
<evidence type="ECO:0000256" key="1">
    <source>
        <dbReference type="SAM" id="MobiDB-lite"/>
    </source>
</evidence>
<evidence type="ECO:0000256" key="2">
    <source>
        <dbReference type="SAM" id="Phobius"/>
    </source>
</evidence>
<feature type="compositionally biased region" description="Low complexity" evidence="1">
    <location>
        <begin position="111"/>
        <end position="126"/>
    </location>
</feature>
<protein>
    <recommendedName>
        <fullName evidence="5">Mid2 domain-containing protein</fullName>
    </recommendedName>
</protein>
<proteinExistence type="predicted"/>
<feature type="compositionally biased region" description="Pro residues" evidence="1">
    <location>
        <begin position="30"/>
        <end position="48"/>
    </location>
</feature>
<dbReference type="Proteomes" id="UP001221142">
    <property type="component" value="Unassembled WGS sequence"/>
</dbReference>
<accession>A0AAD7FLM1</accession>
<organism evidence="3 4">
    <name type="scientific">Roridomyces roridus</name>
    <dbReference type="NCBI Taxonomy" id="1738132"/>
    <lineage>
        <taxon>Eukaryota</taxon>
        <taxon>Fungi</taxon>
        <taxon>Dikarya</taxon>
        <taxon>Basidiomycota</taxon>
        <taxon>Agaricomycotina</taxon>
        <taxon>Agaricomycetes</taxon>
        <taxon>Agaricomycetidae</taxon>
        <taxon>Agaricales</taxon>
        <taxon>Marasmiineae</taxon>
        <taxon>Mycenaceae</taxon>
        <taxon>Roridomyces</taxon>
    </lineage>
</organism>
<comment type="caution">
    <text evidence="3">The sequence shown here is derived from an EMBL/GenBank/DDBJ whole genome shotgun (WGS) entry which is preliminary data.</text>
</comment>
<feature type="compositionally biased region" description="Low complexity" evidence="1">
    <location>
        <begin position="79"/>
        <end position="103"/>
    </location>
</feature>
<feature type="transmembrane region" description="Helical" evidence="2">
    <location>
        <begin position="198"/>
        <end position="219"/>
    </location>
</feature>
<keyword evidence="4" id="KW-1185">Reference proteome</keyword>
<keyword evidence="2" id="KW-0812">Transmembrane</keyword>
<evidence type="ECO:0000313" key="3">
    <source>
        <dbReference type="EMBL" id="KAJ7630911.1"/>
    </source>
</evidence>
<evidence type="ECO:0000313" key="4">
    <source>
        <dbReference type="Proteomes" id="UP001221142"/>
    </source>
</evidence>
<feature type="compositionally biased region" description="Low complexity" evidence="1">
    <location>
        <begin position="49"/>
        <end position="71"/>
    </location>
</feature>
<feature type="region of interest" description="Disordered" evidence="1">
    <location>
        <begin position="275"/>
        <end position="449"/>
    </location>
</feature>
<keyword evidence="2" id="KW-0472">Membrane</keyword>
<feature type="compositionally biased region" description="Low complexity" evidence="1">
    <location>
        <begin position="1"/>
        <end position="29"/>
    </location>
</feature>
<reference evidence="3" key="1">
    <citation type="submission" date="2023-03" db="EMBL/GenBank/DDBJ databases">
        <title>Massive genome expansion in bonnet fungi (Mycena s.s.) driven by repeated elements and novel gene families across ecological guilds.</title>
        <authorList>
            <consortium name="Lawrence Berkeley National Laboratory"/>
            <person name="Harder C.B."/>
            <person name="Miyauchi S."/>
            <person name="Viragh M."/>
            <person name="Kuo A."/>
            <person name="Thoen E."/>
            <person name="Andreopoulos B."/>
            <person name="Lu D."/>
            <person name="Skrede I."/>
            <person name="Drula E."/>
            <person name="Henrissat B."/>
            <person name="Morin E."/>
            <person name="Kohler A."/>
            <person name="Barry K."/>
            <person name="LaButti K."/>
            <person name="Morin E."/>
            <person name="Salamov A."/>
            <person name="Lipzen A."/>
            <person name="Mereny Z."/>
            <person name="Hegedus B."/>
            <person name="Baldrian P."/>
            <person name="Stursova M."/>
            <person name="Weitz H."/>
            <person name="Taylor A."/>
            <person name="Grigoriev I.V."/>
            <person name="Nagy L.G."/>
            <person name="Martin F."/>
            <person name="Kauserud H."/>
        </authorList>
    </citation>
    <scope>NUCLEOTIDE SEQUENCE</scope>
    <source>
        <strain evidence="3">9284</strain>
    </source>
</reference>